<dbReference type="SMART" id="SM00448">
    <property type="entry name" value="REC"/>
    <property type="match status" value="1"/>
</dbReference>
<dbReference type="InterPro" id="IPR001789">
    <property type="entry name" value="Sig_transdc_resp-reg_receiver"/>
</dbReference>
<dbReference type="CDD" id="cd17552">
    <property type="entry name" value="REC_RR468-like"/>
    <property type="match status" value="1"/>
</dbReference>
<dbReference type="RefSeq" id="WP_254011509.1">
    <property type="nucleotide sequence ID" value="NZ_JAMZMM010000070.1"/>
</dbReference>
<dbReference type="SUPFAM" id="SSF52172">
    <property type="entry name" value="CheY-like"/>
    <property type="match status" value="1"/>
</dbReference>
<dbReference type="EMBL" id="JAMZMM010000070">
    <property type="protein sequence ID" value="MCP2728714.1"/>
    <property type="molecule type" value="Genomic_DNA"/>
</dbReference>
<accession>A0AAE3KM14</accession>
<name>A0AAE3KM14_9CYAN</name>
<evidence type="ECO:0000313" key="4">
    <source>
        <dbReference type="EMBL" id="MCP2728714.1"/>
    </source>
</evidence>
<organism evidence="4 5">
    <name type="scientific">Limnofasciculus baicalensis BBK-W-15</name>
    <dbReference type="NCBI Taxonomy" id="2699891"/>
    <lineage>
        <taxon>Bacteria</taxon>
        <taxon>Bacillati</taxon>
        <taxon>Cyanobacteriota</taxon>
        <taxon>Cyanophyceae</taxon>
        <taxon>Coleofasciculales</taxon>
        <taxon>Coleofasciculaceae</taxon>
        <taxon>Limnofasciculus</taxon>
        <taxon>Limnofasciculus baicalensis</taxon>
    </lineage>
</organism>
<dbReference type="InterPro" id="IPR011006">
    <property type="entry name" value="CheY-like_superfamily"/>
</dbReference>
<evidence type="ECO:0000313" key="5">
    <source>
        <dbReference type="Proteomes" id="UP001204953"/>
    </source>
</evidence>
<dbReference type="Proteomes" id="UP001204953">
    <property type="component" value="Unassembled WGS sequence"/>
</dbReference>
<proteinExistence type="predicted"/>
<protein>
    <submittedName>
        <fullName evidence="4">Response regulator</fullName>
    </submittedName>
</protein>
<evidence type="ECO:0000259" key="3">
    <source>
        <dbReference type="PROSITE" id="PS50110"/>
    </source>
</evidence>
<dbReference type="PROSITE" id="PS50110">
    <property type="entry name" value="RESPONSE_REGULATORY"/>
    <property type="match status" value="1"/>
</dbReference>
<dbReference type="PANTHER" id="PTHR44591:SF22">
    <property type="entry name" value="CHEY SUBFAMILY"/>
    <property type="match status" value="1"/>
</dbReference>
<keyword evidence="1 2" id="KW-0597">Phosphoprotein</keyword>
<dbReference type="InterPro" id="IPR050595">
    <property type="entry name" value="Bact_response_regulator"/>
</dbReference>
<keyword evidence="5" id="KW-1185">Reference proteome</keyword>
<reference evidence="4" key="1">
    <citation type="submission" date="2022-06" db="EMBL/GenBank/DDBJ databases">
        <title>New cyanobacteria of genus Symplocastrum in benthos of Lake Baikal.</title>
        <authorList>
            <person name="Sorokovikova E."/>
            <person name="Tikhonova I."/>
            <person name="Krasnopeev A."/>
            <person name="Evseev P."/>
            <person name="Gladkikh A."/>
            <person name="Belykh O."/>
        </authorList>
    </citation>
    <scope>NUCLEOTIDE SEQUENCE</scope>
    <source>
        <strain evidence="4">BBK-W-15</strain>
    </source>
</reference>
<sequence>MATKRVLVIDDEEAIQEVIQGCLEDVGEWETLLAGSGSEGIRLATDEAPDAILLDVSMPEIDGVETFRKLQDHPITKNIPVILLTAKVQPADRIRFAELGIAGVIAKPFNPMTLVELVAEILGWELKDEG</sequence>
<gene>
    <name evidence="4" type="ORF">NJ959_09565</name>
</gene>
<dbReference type="Gene3D" id="3.40.50.2300">
    <property type="match status" value="1"/>
</dbReference>
<comment type="caution">
    <text evidence="4">The sequence shown here is derived from an EMBL/GenBank/DDBJ whole genome shotgun (WGS) entry which is preliminary data.</text>
</comment>
<feature type="modified residue" description="4-aspartylphosphate" evidence="2">
    <location>
        <position position="55"/>
    </location>
</feature>
<evidence type="ECO:0000256" key="2">
    <source>
        <dbReference type="PROSITE-ProRule" id="PRU00169"/>
    </source>
</evidence>
<dbReference type="PANTHER" id="PTHR44591">
    <property type="entry name" value="STRESS RESPONSE REGULATOR PROTEIN 1"/>
    <property type="match status" value="1"/>
</dbReference>
<dbReference type="Pfam" id="PF00072">
    <property type="entry name" value="Response_reg"/>
    <property type="match status" value="1"/>
</dbReference>
<dbReference type="AlphaFoldDB" id="A0AAE3KM14"/>
<dbReference type="GO" id="GO:0000160">
    <property type="term" value="P:phosphorelay signal transduction system"/>
    <property type="evidence" value="ECO:0007669"/>
    <property type="project" value="InterPro"/>
</dbReference>
<evidence type="ECO:0000256" key="1">
    <source>
        <dbReference type="ARBA" id="ARBA00022553"/>
    </source>
</evidence>
<feature type="domain" description="Response regulatory" evidence="3">
    <location>
        <begin position="5"/>
        <end position="122"/>
    </location>
</feature>